<comment type="subcellular location">
    <subcellularLocation>
        <location evidence="1">Cell membrane</location>
        <topology evidence="1">Multi-pass membrane protein</topology>
    </subcellularLocation>
</comment>
<evidence type="ECO:0000313" key="10">
    <source>
        <dbReference type="Proteomes" id="UP000002162"/>
    </source>
</evidence>
<proteinExistence type="inferred from homology"/>
<evidence type="ECO:0000256" key="2">
    <source>
        <dbReference type="ARBA" id="ARBA00007935"/>
    </source>
</evidence>
<keyword evidence="4" id="KW-1003">Cell membrane</keyword>
<keyword evidence="5 8" id="KW-0812">Transmembrane</keyword>
<evidence type="ECO:0000256" key="5">
    <source>
        <dbReference type="ARBA" id="ARBA00022692"/>
    </source>
</evidence>
<dbReference type="InterPro" id="IPR037294">
    <property type="entry name" value="ABC_BtuC-like"/>
</dbReference>
<dbReference type="Pfam" id="PF01032">
    <property type="entry name" value="FecCD"/>
    <property type="match status" value="1"/>
</dbReference>
<feature type="transmembrane region" description="Helical" evidence="8">
    <location>
        <begin position="89"/>
        <end position="111"/>
    </location>
</feature>
<gene>
    <name evidence="9" type="ordered locus">UPA3_0373</name>
</gene>
<evidence type="ECO:0000256" key="7">
    <source>
        <dbReference type="ARBA" id="ARBA00023136"/>
    </source>
</evidence>
<reference evidence="9 10" key="1">
    <citation type="submission" date="2008-02" db="EMBL/GenBank/DDBJ databases">
        <title>Genome sequence of Ureaplasma parvum serovar 3.</title>
        <authorList>
            <person name="Methe B.A."/>
            <person name="Glass J."/>
            <person name="Waites K."/>
            <person name="Shrivastava S."/>
        </authorList>
    </citation>
    <scope>NUCLEOTIDE SEQUENCE [LARGE SCALE GENOMIC DNA]</scope>
    <source>
        <strain evidence="10">ATCC 27815 / 27 / NCTC 11736</strain>
    </source>
</reference>
<dbReference type="PANTHER" id="PTHR30472">
    <property type="entry name" value="FERRIC ENTEROBACTIN TRANSPORT SYSTEM PERMEASE PROTEIN"/>
    <property type="match status" value="1"/>
</dbReference>
<evidence type="ECO:0000256" key="8">
    <source>
        <dbReference type="SAM" id="Phobius"/>
    </source>
</evidence>
<dbReference type="Proteomes" id="UP000002162">
    <property type="component" value="Chromosome"/>
</dbReference>
<feature type="transmembrane region" description="Helical" evidence="8">
    <location>
        <begin position="309"/>
        <end position="328"/>
    </location>
</feature>
<sequence length="356" mass="40556">MQIKQVNINKKDLSIYKKLIEAKKFVSTQIRRPYMITIIVLTFIILAVGMFFMNVFYEKSTYFDANYNTHVTYFRTWAKVVADDKSILLYWYPPIVKLFVAISMPVAGYAIQITTQNRLSSPSTLGYIPVSILAYVAMLMIDQGKSWLVYVFGFIFSSFIILVNYILQRQKSSNRSFKPVLIGFAISATITAVGLVIAVSRPNILNRVTIWTGELPNVYEWLKLYISMPLILICLFAFLVLSPKLKIMQRDFALAKSLGIKVNLIFWVVTVLTAIVTIATVNITSPMILLGLIIPNIVRATFNKHEPLFVFFVSIVFSLALLEVSLFLSLNYRFGPNFLMAIVSAFVLIFIMRKHG</sequence>
<accession>A0A2C9DY02</accession>
<dbReference type="RefSeq" id="WP_006688601.1">
    <property type="nucleotide sequence ID" value="NC_010503.1"/>
</dbReference>
<dbReference type="SUPFAM" id="SSF81345">
    <property type="entry name" value="ABC transporter involved in vitamin B12 uptake, BtuC"/>
    <property type="match status" value="1"/>
</dbReference>
<dbReference type="GeneID" id="29672409"/>
<dbReference type="Gene3D" id="1.10.3470.10">
    <property type="entry name" value="ABC transporter involved in vitamin B12 uptake, BtuC"/>
    <property type="match status" value="1"/>
</dbReference>
<dbReference type="GO" id="GO:0022857">
    <property type="term" value="F:transmembrane transporter activity"/>
    <property type="evidence" value="ECO:0007669"/>
    <property type="project" value="InterPro"/>
</dbReference>
<evidence type="ECO:0000256" key="6">
    <source>
        <dbReference type="ARBA" id="ARBA00022989"/>
    </source>
</evidence>
<feature type="transmembrane region" description="Helical" evidence="8">
    <location>
        <begin position="34"/>
        <end position="57"/>
    </location>
</feature>
<feature type="transmembrane region" description="Helical" evidence="8">
    <location>
        <begin position="123"/>
        <end position="141"/>
    </location>
</feature>
<dbReference type="HOGENOM" id="CLU_067576_0_0_14"/>
<dbReference type="InterPro" id="IPR000522">
    <property type="entry name" value="ABC_transptr_permease_BtuC"/>
</dbReference>
<dbReference type="AlphaFoldDB" id="A0A2C9DY02"/>
<dbReference type="GO" id="GO:0033214">
    <property type="term" value="P:siderophore-iron import into cell"/>
    <property type="evidence" value="ECO:0007669"/>
    <property type="project" value="TreeGrafter"/>
</dbReference>
<dbReference type="EMBL" id="CP000942">
    <property type="protein sequence ID" value="ACA32750.1"/>
    <property type="molecule type" value="Genomic_DNA"/>
</dbReference>
<feature type="transmembrane region" description="Helical" evidence="8">
    <location>
        <begin position="262"/>
        <end position="279"/>
    </location>
</feature>
<keyword evidence="6 8" id="KW-1133">Transmembrane helix</keyword>
<feature type="transmembrane region" description="Helical" evidence="8">
    <location>
        <begin position="334"/>
        <end position="352"/>
    </location>
</feature>
<comment type="similarity">
    <text evidence="2">Belongs to the binding-protein-dependent transport system permease family. FecCD subfamily.</text>
</comment>
<name>A0A2C9DY02_UREP2</name>
<keyword evidence="7 8" id="KW-0472">Membrane</keyword>
<dbReference type="KEGG" id="upa:UPA3_0373"/>
<dbReference type="GO" id="GO:0005886">
    <property type="term" value="C:plasma membrane"/>
    <property type="evidence" value="ECO:0007669"/>
    <property type="project" value="UniProtKB-SubCell"/>
</dbReference>
<organism evidence="9 10">
    <name type="scientific">Ureaplasma parvum serovar 3 (strain ATCC 27815 / 27 / NCTC 11736)</name>
    <dbReference type="NCBI Taxonomy" id="505682"/>
    <lineage>
        <taxon>Bacteria</taxon>
        <taxon>Bacillati</taxon>
        <taxon>Mycoplasmatota</taxon>
        <taxon>Mycoplasmoidales</taxon>
        <taxon>Mycoplasmoidaceae</taxon>
        <taxon>Ureaplasma</taxon>
    </lineage>
</organism>
<evidence type="ECO:0000256" key="3">
    <source>
        <dbReference type="ARBA" id="ARBA00022448"/>
    </source>
</evidence>
<evidence type="ECO:0000313" key="9">
    <source>
        <dbReference type="EMBL" id="ACA32750.1"/>
    </source>
</evidence>
<evidence type="ECO:0000256" key="1">
    <source>
        <dbReference type="ARBA" id="ARBA00004651"/>
    </source>
</evidence>
<feature type="transmembrane region" description="Helical" evidence="8">
    <location>
        <begin position="179"/>
        <end position="201"/>
    </location>
</feature>
<keyword evidence="3" id="KW-0813">Transport</keyword>
<dbReference type="PANTHER" id="PTHR30472:SF25">
    <property type="entry name" value="ABC TRANSPORTER PERMEASE PROTEIN MJ0876-RELATED"/>
    <property type="match status" value="1"/>
</dbReference>
<dbReference type="CDD" id="cd06550">
    <property type="entry name" value="TM_ABC_iron-siderophores_like"/>
    <property type="match status" value="1"/>
</dbReference>
<feature type="transmembrane region" description="Helical" evidence="8">
    <location>
        <begin position="147"/>
        <end position="167"/>
    </location>
</feature>
<evidence type="ECO:0000256" key="4">
    <source>
        <dbReference type="ARBA" id="ARBA00022475"/>
    </source>
</evidence>
<feature type="transmembrane region" description="Helical" evidence="8">
    <location>
        <begin position="221"/>
        <end position="241"/>
    </location>
</feature>
<protein>
    <submittedName>
        <fullName evidence="9">Citrate-dependent iron transport, membrane-bound protein</fullName>
    </submittedName>
</protein>